<accession>A0ACB7T352</accession>
<keyword evidence="2" id="KW-1185">Reference proteome</keyword>
<dbReference type="EMBL" id="CM023491">
    <property type="protein sequence ID" value="KAH6940533.1"/>
    <property type="molecule type" value="Genomic_DNA"/>
</dbReference>
<evidence type="ECO:0000313" key="2">
    <source>
        <dbReference type="Proteomes" id="UP000821845"/>
    </source>
</evidence>
<name>A0ACB7T352_HYAAI</name>
<organism evidence="1 2">
    <name type="scientific">Hyalomma asiaticum</name>
    <name type="common">Tick</name>
    <dbReference type="NCBI Taxonomy" id="266040"/>
    <lineage>
        <taxon>Eukaryota</taxon>
        <taxon>Metazoa</taxon>
        <taxon>Ecdysozoa</taxon>
        <taxon>Arthropoda</taxon>
        <taxon>Chelicerata</taxon>
        <taxon>Arachnida</taxon>
        <taxon>Acari</taxon>
        <taxon>Parasitiformes</taxon>
        <taxon>Ixodida</taxon>
        <taxon>Ixodoidea</taxon>
        <taxon>Ixodidae</taxon>
        <taxon>Hyalomminae</taxon>
        <taxon>Hyalomma</taxon>
    </lineage>
</organism>
<gene>
    <name evidence="1" type="ORF">HPB50_000554</name>
</gene>
<comment type="caution">
    <text evidence="1">The sequence shown here is derived from an EMBL/GenBank/DDBJ whole genome shotgun (WGS) entry which is preliminary data.</text>
</comment>
<proteinExistence type="predicted"/>
<reference evidence="1" key="1">
    <citation type="submission" date="2020-05" db="EMBL/GenBank/DDBJ databases">
        <title>Large-scale comparative analyses of tick genomes elucidate their genetic diversity and vector capacities.</title>
        <authorList>
            <person name="Jia N."/>
            <person name="Wang J."/>
            <person name="Shi W."/>
            <person name="Du L."/>
            <person name="Sun Y."/>
            <person name="Zhan W."/>
            <person name="Jiang J."/>
            <person name="Wang Q."/>
            <person name="Zhang B."/>
            <person name="Ji P."/>
            <person name="Sakyi L.B."/>
            <person name="Cui X."/>
            <person name="Yuan T."/>
            <person name="Jiang B."/>
            <person name="Yang W."/>
            <person name="Lam T.T.-Y."/>
            <person name="Chang Q."/>
            <person name="Ding S."/>
            <person name="Wang X."/>
            <person name="Zhu J."/>
            <person name="Ruan X."/>
            <person name="Zhao L."/>
            <person name="Wei J."/>
            <person name="Que T."/>
            <person name="Du C."/>
            <person name="Cheng J."/>
            <person name="Dai P."/>
            <person name="Han X."/>
            <person name="Huang E."/>
            <person name="Gao Y."/>
            <person name="Liu J."/>
            <person name="Shao H."/>
            <person name="Ye R."/>
            <person name="Li L."/>
            <person name="Wei W."/>
            <person name="Wang X."/>
            <person name="Wang C."/>
            <person name="Yang T."/>
            <person name="Huo Q."/>
            <person name="Li W."/>
            <person name="Guo W."/>
            <person name="Chen H."/>
            <person name="Zhou L."/>
            <person name="Ni X."/>
            <person name="Tian J."/>
            <person name="Zhou Y."/>
            <person name="Sheng Y."/>
            <person name="Liu T."/>
            <person name="Pan Y."/>
            <person name="Xia L."/>
            <person name="Li J."/>
            <person name="Zhao F."/>
            <person name="Cao W."/>
        </authorList>
    </citation>
    <scope>NUCLEOTIDE SEQUENCE</scope>
    <source>
        <strain evidence="1">Hyas-2018</strain>
    </source>
</reference>
<protein>
    <submittedName>
        <fullName evidence="1">Uncharacterized protein</fullName>
    </submittedName>
</protein>
<dbReference type="Proteomes" id="UP000821845">
    <property type="component" value="Chromosome 11"/>
</dbReference>
<sequence length="649" mass="75323">MKDKPIGWKRRMEFQYSIIAWAFWLTSGPVPLPSSGERSLIVDHANKRFLKDGKPFQFVAGAMHYFRIPRAYWKDRLHKVRMAGLNAVDFYVEWSSHEPEPREYNFAGMYDVVEFLKEVRDEGLLAVLRPGPYICAERDNGGFPYWLLKLHPKMKYRSMDVNYLNLTGRWYNKLLPMLVPYLYKNGGPIFAVQVENEFGHYKHCDPNYMDYVLSSLERHFGRDVIYFRNDFPEEYYYTCDKVRDILVAGNFDYTQDPKKMFAVMDWAQVRPCPWFVAEYYTGWMDHWTFDRPNKSSLELVDRFRDLLKMGASVTIYMFHGGTSFGFKSSISMDTPVVTSYDYGAPIGEDGSLRPMYHKFRQVIKDFLPLPSGELPGPAKKLNYGSVKLNHYMNLNDVLSHFAKKNWLNRKHSKFPLTFEEVGQDYGFLLYTANVNVDAQGKGKLRLHGLRDRAHVFVQNSRHIFYSFKPVAGDPKTEGEISVKKNDRLAILVENMGRDEVGNRNHDRKGLHNVTLNDKHITDWTMEVVPLTRNQDVTELLSIIRYEGDGKLPGFFAGSFTLSDKQEPLDTFFDPTGWGRGVAYVNGINLGRYWPMAGPQVRLYLPGPFLRKHPEENRLMMFEVDRVPNDRSVKLADQPLLDGPGNLPMP</sequence>
<evidence type="ECO:0000313" key="1">
    <source>
        <dbReference type="EMBL" id="KAH6940533.1"/>
    </source>
</evidence>